<evidence type="ECO:0000256" key="7">
    <source>
        <dbReference type="ARBA" id="ARBA00022741"/>
    </source>
</evidence>
<feature type="domain" description="ABC transporter" evidence="11">
    <location>
        <begin position="255"/>
        <end position="498"/>
    </location>
</feature>
<organism evidence="12 13">
    <name type="scientific">Denitrovibrio acetiphilus (strain DSM 12809 / NBRC 114555 / N2460)</name>
    <dbReference type="NCBI Taxonomy" id="522772"/>
    <lineage>
        <taxon>Bacteria</taxon>
        <taxon>Pseudomonadati</taxon>
        <taxon>Deferribacterota</taxon>
        <taxon>Deferribacteres</taxon>
        <taxon>Deferribacterales</taxon>
        <taxon>Geovibrionaceae</taxon>
        <taxon>Denitrovibrio</taxon>
    </lineage>
</organism>
<keyword evidence="9" id="KW-1278">Translocase</keyword>
<dbReference type="eggNOG" id="COG1129">
    <property type="taxonomic scope" value="Bacteria"/>
</dbReference>
<keyword evidence="3" id="KW-0813">Transport</keyword>
<feature type="domain" description="ABC transporter" evidence="11">
    <location>
        <begin position="7"/>
        <end position="244"/>
    </location>
</feature>
<evidence type="ECO:0000256" key="5">
    <source>
        <dbReference type="ARBA" id="ARBA00022597"/>
    </source>
</evidence>
<dbReference type="Gene3D" id="3.40.50.300">
    <property type="entry name" value="P-loop containing nucleotide triphosphate hydrolases"/>
    <property type="match status" value="2"/>
</dbReference>
<dbReference type="InterPro" id="IPR050107">
    <property type="entry name" value="ABC_carbohydrate_import_ATPase"/>
</dbReference>
<dbReference type="GO" id="GO:0005524">
    <property type="term" value="F:ATP binding"/>
    <property type="evidence" value="ECO:0007669"/>
    <property type="project" value="UniProtKB-KW"/>
</dbReference>
<keyword evidence="13" id="KW-1185">Reference proteome</keyword>
<evidence type="ECO:0000256" key="1">
    <source>
        <dbReference type="ARBA" id="ARBA00004202"/>
    </source>
</evidence>
<dbReference type="PaxDb" id="522772-Dacet_0217"/>
<dbReference type="GO" id="GO:0005886">
    <property type="term" value="C:plasma membrane"/>
    <property type="evidence" value="ECO:0007669"/>
    <property type="project" value="UniProtKB-SubCell"/>
</dbReference>
<dbReference type="InterPro" id="IPR003593">
    <property type="entry name" value="AAA+_ATPase"/>
</dbReference>
<dbReference type="CDD" id="cd03216">
    <property type="entry name" value="ABC_Carb_Monos_I"/>
    <property type="match status" value="1"/>
</dbReference>
<dbReference type="FunFam" id="3.40.50.300:FF:000126">
    <property type="entry name" value="Galactose/methyl galactoside import ATP-binding protein MglA"/>
    <property type="match status" value="1"/>
</dbReference>
<dbReference type="STRING" id="522772.Dacet_0217"/>
<dbReference type="FunCoup" id="D4H244">
    <property type="interactions" value="106"/>
</dbReference>
<proteinExistence type="predicted"/>
<dbReference type="PROSITE" id="PS50893">
    <property type="entry name" value="ABC_TRANSPORTER_2"/>
    <property type="match status" value="2"/>
</dbReference>
<dbReference type="KEGG" id="dap:Dacet_0217"/>
<protein>
    <submittedName>
        <fullName evidence="12">ABC transporter related protein</fullName>
    </submittedName>
</protein>
<name>D4H244_DENA2</name>
<dbReference type="OrthoDB" id="9771863at2"/>
<sequence length="503" mass="55075">MSVTPVLEMKNITKEFPGVKALDNVSLQIFAGEVMALLGENGAGKSTLMKILSGVYTKDSGEIYYKNIPLNVKDPKDAQNKGIAIIHQELNLVPELTVGENIYLGREPVNIYGRIKYREMYDQSAKYLEMLGEGRMSPSAKVSSLSVGQAQIVEIAKALSMDARVIIMDEPTDSLTDVETENLYQVIRELKQQGKALVYISHKLSEVFDICDRATVLRDGTFVDMKPVGELTEESIIQLMVGRPLYERYPKSKGECGEKVFEVSGLTNHKITDVSFSVRRGEVLGIAGLMGSGRSEVAKSIFGAMALTKGTVTIDGEEIKISHPSSAIAKGISYVSEDRKQLGLILDMSVKENITLPALKTFQKFFRFISVDEEIKTSEHYIEKMSIKTTGPMQKVVNLSGGNQQKVAIGKGLVTSPKVVILDEPTRGVDVGAKKEIYDLINELKENGLAIILISSEMPEVMGMSDRIIVMSAGCVAGEVSRADATQEKIMTLAMKNLTKSAV</sequence>
<dbReference type="Proteomes" id="UP000002012">
    <property type="component" value="Chromosome"/>
</dbReference>
<dbReference type="CDD" id="cd03215">
    <property type="entry name" value="ABC_Carb_Monos_II"/>
    <property type="match status" value="1"/>
</dbReference>
<dbReference type="PROSITE" id="PS00211">
    <property type="entry name" value="ABC_TRANSPORTER_1"/>
    <property type="match status" value="1"/>
</dbReference>
<dbReference type="PANTHER" id="PTHR43790">
    <property type="entry name" value="CARBOHYDRATE TRANSPORT ATP-BINDING PROTEIN MG119-RELATED"/>
    <property type="match status" value="1"/>
</dbReference>
<dbReference type="HOGENOM" id="CLU_000604_92_3_0"/>
<dbReference type="SUPFAM" id="SSF52540">
    <property type="entry name" value="P-loop containing nucleoside triphosphate hydrolases"/>
    <property type="match status" value="2"/>
</dbReference>
<dbReference type="FunFam" id="3.40.50.300:FF:000127">
    <property type="entry name" value="Ribose import ATP-binding protein RbsA"/>
    <property type="match status" value="1"/>
</dbReference>
<keyword evidence="10" id="KW-0472">Membrane</keyword>
<dbReference type="PANTHER" id="PTHR43790:SF3">
    <property type="entry name" value="D-ALLOSE IMPORT ATP-BINDING PROTEIN ALSA-RELATED"/>
    <property type="match status" value="1"/>
</dbReference>
<dbReference type="EMBL" id="CP001968">
    <property type="protein sequence ID" value="ADD67021.1"/>
    <property type="molecule type" value="Genomic_DNA"/>
</dbReference>
<gene>
    <name evidence="12" type="ordered locus">Dacet_0217</name>
</gene>
<dbReference type="SMART" id="SM00382">
    <property type="entry name" value="AAA"/>
    <property type="match status" value="2"/>
</dbReference>
<dbReference type="InParanoid" id="D4H244"/>
<keyword evidence="8" id="KW-0067">ATP-binding</keyword>
<evidence type="ECO:0000256" key="8">
    <source>
        <dbReference type="ARBA" id="ARBA00022840"/>
    </source>
</evidence>
<reference evidence="12 13" key="1">
    <citation type="journal article" date="2010" name="Stand. Genomic Sci.">
        <title>Complete genome sequence of Denitrovibrio acetiphilus type strain (N2460).</title>
        <authorList>
            <person name="Kiss H."/>
            <person name="Lang E."/>
            <person name="Lapidus A."/>
            <person name="Copeland A."/>
            <person name="Nolan M."/>
            <person name="Glavina Del Rio T."/>
            <person name="Chen F."/>
            <person name="Lucas S."/>
            <person name="Tice H."/>
            <person name="Cheng J.F."/>
            <person name="Han C."/>
            <person name="Goodwin L."/>
            <person name="Pitluck S."/>
            <person name="Liolios K."/>
            <person name="Pati A."/>
            <person name="Ivanova N."/>
            <person name="Mavromatis K."/>
            <person name="Chen A."/>
            <person name="Palaniappan K."/>
            <person name="Land M."/>
            <person name="Hauser L."/>
            <person name="Chang Y.J."/>
            <person name="Jeffries C.D."/>
            <person name="Detter J.C."/>
            <person name="Brettin T."/>
            <person name="Spring S."/>
            <person name="Rohde M."/>
            <person name="Goker M."/>
            <person name="Woyke T."/>
            <person name="Bristow J."/>
            <person name="Eisen J.A."/>
            <person name="Markowitz V."/>
            <person name="Hugenholtz P."/>
            <person name="Kyrpides N.C."/>
            <person name="Klenk H.P."/>
        </authorList>
    </citation>
    <scope>NUCLEOTIDE SEQUENCE [LARGE SCALE GENOMIC DNA]</scope>
    <source>
        <strain evidence="13">DSM 12809 / NBRC 114555 / N2460</strain>
    </source>
</reference>
<keyword evidence="4" id="KW-1003">Cell membrane</keyword>
<dbReference type="AlphaFoldDB" id="D4H244"/>
<evidence type="ECO:0000313" key="12">
    <source>
        <dbReference type="EMBL" id="ADD67021.1"/>
    </source>
</evidence>
<dbReference type="InterPro" id="IPR003439">
    <property type="entry name" value="ABC_transporter-like_ATP-bd"/>
</dbReference>
<accession>D4H244</accession>
<dbReference type="Pfam" id="PF00005">
    <property type="entry name" value="ABC_tran"/>
    <property type="match status" value="2"/>
</dbReference>
<evidence type="ECO:0000256" key="9">
    <source>
        <dbReference type="ARBA" id="ARBA00022967"/>
    </source>
</evidence>
<evidence type="ECO:0000256" key="10">
    <source>
        <dbReference type="ARBA" id="ARBA00023136"/>
    </source>
</evidence>
<keyword evidence="7" id="KW-0547">Nucleotide-binding</keyword>
<evidence type="ECO:0000256" key="4">
    <source>
        <dbReference type="ARBA" id="ARBA00022475"/>
    </source>
</evidence>
<dbReference type="InterPro" id="IPR027417">
    <property type="entry name" value="P-loop_NTPase"/>
</dbReference>
<evidence type="ECO:0000256" key="6">
    <source>
        <dbReference type="ARBA" id="ARBA00022737"/>
    </source>
</evidence>
<comment type="subcellular location">
    <subcellularLocation>
        <location evidence="2">Cell inner membrane</location>
    </subcellularLocation>
    <subcellularLocation>
        <location evidence="1">Cell membrane</location>
        <topology evidence="1">Peripheral membrane protein</topology>
    </subcellularLocation>
</comment>
<keyword evidence="5" id="KW-0762">Sugar transport</keyword>
<keyword evidence="6" id="KW-0677">Repeat</keyword>
<dbReference type="RefSeq" id="WP_013009566.1">
    <property type="nucleotide sequence ID" value="NC_013943.1"/>
</dbReference>
<evidence type="ECO:0000313" key="13">
    <source>
        <dbReference type="Proteomes" id="UP000002012"/>
    </source>
</evidence>
<dbReference type="GO" id="GO:0015749">
    <property type="term" value="P:monosaccharide transmembrane transport"/>
    <property type="evidence" value="ECO:0007669"/>
    <property type="project" value="UniProtKB-ARBA"/>
</dbReference>
<evidence type="ECO:0000259" key="11">
    <source>
        <dbReference type="PROSITE" id="PS50893"/>
    </source>
</evidence>
<dbReference type="InterPro" id="IPR017871">
    <property type="entry name" value="ABC_transporter-like_CS"/>
</dbReference>
<evidence type="ECO:0000256" key="3">
    <source>
        <dbReference type="ARBA" id="ARBA00022448"/>
    </source>
</evidence>
<evidence type="ECO:0000256" key="2">
    <source>
        <dbReference type="ARBA" id="ARBA00004533"/>
    </source>
</evidence>
<dbReference type="GO" id="GO:0016887">
    <property type="term" value="F:ATP hydrolysis activity"/>
    <property type="evidence" value="ECO:0007669"/>
    <property type="project" value="InterPro"/>
</dbReference>